<protein>
    <recommendedName>
        <fullName evidence="2">Type I-U CRISPR-associated protein Cas5/Cas6</fullName>
    </recommendedName>
</protein>
<dbReference type="EMBL" id="CABO01000043">
    <property type="protein sequence ID" value="CBI02879.1"/>
    <property type="molecule type" value="Genomic_DNA"/>
</dbReference>
<comment type="caution">
    <text evidence="1">The sequence shown here is derived from an EMBL/GenBank/DDBJ whole genome shotgun (WGS) entry which is preliminary data.</text>
</comment>
<dbReference type="AlphaFoldDB" id="E6Q6Q4"/>
<accession>E6Q6Q4</accession>
<sequence length="498" mass="54811">MIALRIDYMPGGFHANPWSSPRDGEVEWPPSPWRILATLADAWQHAGGGQIAEFADLLGRLANPPEFILPLITSNHTRHYRSDRAGARTPGAAMLDSALAVVELVRPRRVSAYIRWPAASLSPADGAMLDELCARVERLHGMAAACTLQPTDSVPRDDPSLILVCTENLDATGPKVLRQVPSSTLRGEALILALLAPPADLGTSREKTSRVRGVDYRLPRAFLLPEEQYWRRERFRPTIGPVCLRYALGRTKNGMRPSIYDAVAIAECLRAAVIERYSRNTGEPATLHLAGKSNDSSPNEGHDHPYFLPVDSNGRGEIDAIDVWFPAGCTHEEYRAVASLTKLYERFLYHDDSPLTFIGACERASGTRWECATPIVLDRFPKLRGPAGAKREVDAPAEQIAAMAERLTGQRPCVEVWPSTRGIPLARGAHLRADAFRRTRTSKNAPPYPVAAATLQFEAPITGPLVLGRLAHFGLGRFEPAGVEATTRYELNERMGER</sequence>
<dbReference type="NCBIfam" id="TIGR02165">
    <property type="entry name" value="cas5_6_GSU0054"/>
    <property type="match status" value="1"/>
</dbReference>
<organism evidence="1">
    <name type="scientific">mine drainage metagenome</name>
    <dbReference type="NCBI Taxonomy" id="410659"/>
    <lineage>
        <taxon>unclassified sequences</taxon>
        <taxon>metagenomes</taxon>
        <taxon>ecological metagenomes</taxon>
    </lineage>
</organism>
<gene>
    <name evidence="1" type="ORF">CARN4_1244</name>
</gene>
<evidence type="ECO:0000313" key="1">
    <source>
        <dbReference type="EMBL" id="CBI02879.1"/>
    </source>
</evidence>
<dbReference type="InterPro" id="IPR019089">
    <property type="entry name" value="Cas_GSU0054"/>
</dbReference>
<proteinExistence type="predicted"/>
<name>E6Q6Q4_9ZZZZ</name>
<reference evidence="1" key="1">
    <citation type="submission" date="2009-10" db="EMBL/GenBank/DDBJ databases">
        <title>Diversity of trophic interactions inside an arsenic-rich microbial ecosystem.</title>
        <authorList>
            <person name="Bertin P.N."/>
            <person name="Heinrich-Salmeron A."/>
            <person name="Pelletier E."/>
            <person name="Goulhen-Chollet F."/>
            <person name="Arsene-Ploetze F."/>
            <person name="Gallien S."/>
            <person name="Calteau A."/>
            <person name="Vallenet D."/>
            <person name="Casiot C."/>
            <person name="Chane-Woon-Ming B."/>
            <person name="Giloteaux L."/>
            <person name="Barakat M."/>
            <person name="Bonnefoy V."/>
            <person name="Bruneel O."/>
            <person name="Chandler M."/>
            <person name="Cleiss J."/>
            <person name="Duran R."/>
            <person name="Elbaz-Poulichet F."/>
            <person name="Fonknechten N."/>
            <person name="Lauga B."/>
            <person name="Mornico D."/>
            <person name="Ortet P."/>
            <person name="Schaeffer C."/>
            <person name="Siguier P."/>
            <person name="Alexander Thil Smith A."/>
            <person name="Van Dorsselaer A."/>
            <person name="Weissenbach J."/>
            <person name="Medigue C."/>
            <person name="Le Paslier D."/>
        </authorList>
    </citation>
    <scope>NUCLEOTIDE SEQUENCE</scope>
</reference>
<evidence type="ECO:0008006" key="2">
    <source>
        <dbReference type="Google" id="ProtNLM"/>
    </source>
</evidence>